<dbReference type="EMBL" id="LHCI01000106">
    <property type="protein sequence ID" value="KOX90928.1"/>
    <property type="molecule type" value="Genomic_DNA"/>
</dbReference>
<dbReference type="RefSeq" id="WP_053768373.1">
    <property type="nucleotide sequence ID" value="NZ_LHCI01000106.1"/>
</dbReference>
<accession>A0A0M9AGD6</accession>
<sequence>MLHWDDELERRMAPLRAKVEAENRKIAELQSKLVHAEMEALRLGWYLRRMEEENRRLQEMLQAAALGQAWGGEGLDEVKEILEQAWLELVLIASPKAEPLGALIRSLEALKAWQSPR</sequence>
<dbReference type="Proteomes" id="UP000037685">
    <property type="component" value="Unassembled WGS sequence"/>
</dbReference>
<protein>
    <submittedName>
        <fullName evidence="2">Uncharacterized protein</fullName>
    </submittedName>
</protein>
<organism evidence="2 3">
    <name type="scientific">Thermus aquaticus</name>
    <dbReference type="NCBI Taxonomy" id="271"/>
    <lineage>
        <taxon>Bacteria</taxon>
        <taxon>Thermotogati</taxon>
        <taxon>Deinococcota</taxon>
        <taxon>Deinococci</taxon>
        <taxon>Thermales</taxon>
        <taxon>Thermaceae</taxon>
        <taxon>Thermus</taxon>
    </lineage>
</organism>
<evidence type="ECO:0000313" key="3">
    <source>
        <dbReference type="Proteomes" id="UP000037685"/>
    </source>
</evidence>
<reference evidence="2 3" key="1">
    <citation type="submission" date="2015-07" db="EMBL/GenBank/DDBJ databases">
        <authorList>
            <person name="Noorani M."/>
        </authorList>
    </citation>
    <scope>NUCLEOTIDE SEQUENCE [LARGE SCALE GENOMIC DNA]</scope>
    <source>
        <strain evidence="3">ATCC 25104 / DSM 625 / JCM 10724 / NBRC 103206 / NCIMB 11243 / YT-1</strain>
    </source>
</reference>
<feature type="coiled-coil region" evidence="1">
    <location>
        <begin position="12"/>
        <end position="67"/>
    </location>
</feature>
<gene>
    <name evidence="2" type="ORF">BVI061214_02126</name>
</gene>
<keyword evidence="1" id="KW-0175">Coiled coil</keyword>
<proteinExistence type="predicted"/>
<name>A0A0M9AGD6_THEAQ</name>
<evidence type="ECO:0000313" key="2">
    <source>
        <dbReference type="EMBL" id="KOX90928.1"/>
    </source>
</evidence>
<evidence type="ECO:0000256" key="1">
    <source>
        <dbReference type="SAM" id="Coils"/>
    </source>
</evidence>
<dbReference type="AlphaFoldDB" id="A0A0M9AGD6"/>
<comment type="caution">
    <text evidence="2">The sequence shown here is derived from an EMBL/GenBank/DDBJ whole genome shotgun (WGS) entry which is preliminary data.</text>
</comment>